<sequence>MSEKKIALEIKNLKVSYGAIQALKGIDLTVYEGDVVAILGANGAGKTTTLKKISGIIDGEDGFIKLYGQDITKMEPEKIARLGISMSPEGRAVFKDLTVEENLKAGAFTLKDREKIRKNFERVYRYFPVLEERKNQVSSTLSGGEQQMLAIGRALMSSPRVLLLDEPSLGLAPLIVQDIMKIVKEIKEEGTTVVIVEQNAAQTLKIADYGYVIELGKVSTHGKASVLADDPKLVEAYLGKH</sequence>
<dbReference type="GO" id="GO:0015807">
    <property type="term" value="P:L-amino acid transport"/>
    <property type="evidence" value="ECO:0007669"/>
    <property type="project" value="TreeGrafter"/>
</dbReference>
<evidence type="ECO:0000256" key="2">
    <source>
        <dbReference type="ARBA" id="ARBA00022448"/>
    </source>
</evidence>
<dbReference type="CDD" id="cd03224">
    <property type="entry name" value="ABC_TM1139_LivF_branched"/>
    <property type="match status" value="1"/>
</dbReference>
<organism evidence="7 8">
    <name type="scientific">Proteiniclasticum aestuarii</name>
    <dbReference type="NCBI Taxonomy" id="2817862"/>
    <lineage>
        <taxon>Bacteria</taxon>
        <taxon>Bacillati</taxon>
        <taxon>Bacillota</taxon>
        <taxon>Clostridia</taxon>
        <taxon>Eubacteriales</taxon>
        <taxon>Clostridiaceae</taxon>
        <taxon>Proteiniclasticum</taxon>
    </lineage>
</organism>
<gene>
    <name evidence="7" type="ORF">J3A84_08360</name>
</gene>
<dbReference type="InterPro" id="IPR027417">
    <property type="entry name" value="P-loop_NTPase"/>
</dbReference>
<comment type="caution">
    <text evidence="7">The sequence shown here is derived from an EMBL/GenBank/DDBJ whole genome shotgun (WGS) entry which is preliminary data.</text>
</comment>
<dbReference type="SUPFAM" id="SSF52540">
    <property type="entry name" value="P-loop containing nucleoside triphosphate hydrolases"/>
    <property type="match status" value="1"/>
</dbReference>
<dbReference type="EMBL" id="JAFNJU010000005">
    <property type="protein sequence ID" value="MBO1265036.1"/>
    <property type="molecule type" value="Genomic_DNA"/>
</dbReference>
<dbReference type="PROSITE" id="PS00211">
    <property type="entry name" value="ABC_TRANSPORTER_1"/>
    <property type="match status" value="1"/>
</dbReference>
<dbReference type="GO" id="GO:0015658">
    <property type="term" value="F:branched-chain amino acid transmembrane transporter activity"/>
    <property type="evidence" value="ECO:0007669"/>
    <property type="project" value="InterPro"/>
</dbReference>
<dbReference type="AlphaFoldDB" id="A0A939KJG7"/>
<protein>
    <submittedName>
        <fullName evidence="7">ABC transporter ATP-binding protein</fullName>
    </submittedName>
</protein>
<keyword evidence="2" id="KW-0813">Transport</keyword>
<comment type="similarity">
    <text evidence="1">Belongs to the ABC transporter superfamily.</text>
</comment>
<dbReference type="InterPro" id="IPR030660">
    <property type="entry name" value="ABC_branched_ATPase_LivF/BraG"/>
</dbReference>
<evidence type="ECO:0000256" key="4">
    <source>
        <dbReference type="ARBA" id="ARBA00022840"/>
    </source>
</evidence>
<dbReference type="PANTHER" id="PTHR43820:SF3">
    <property type="entry name" value="BRANCHED-CHAIN AMINO ACID TRANSPORT SYSTEM,ATP-BINDING PROTEIN"/>
    <property type="match status" value="1"/>
</dbReference>
<keyword evidence="8" id="KW-1185">Reference proteome</keyword>
<dbReference type="InterPro" id="IPR003439">
    <property type="entry name" value="ABC_transporter-like_ATP-bd"/>
</dbReference>
<dbReference type="PIRSF" id="PIRSF039137">
    <property type="entry name" value="ABC_branched_ATPase"/>
    <property type="match status" value="1"/>
</dbReference>
<dbReference type="InterPro" id="IPR052156">
    <property type="entry name" value="BCAA_Transport_ATP-bd_LivF"/>
</dbReference>
<evidence type="ECO:0000313" key="7">
    <source>
        <dbReference type="EMBL" id="MBO1265036.1"/>
    </source>
</evidence>
<dbReference type="SMART" id="SM00382">
    <property type="entry name" value="AAA"/>
    <property type="match status" value="1"/>
</dbReference>
<dbReference type="RefSeq" id="WP_207599555.1">
    <property type="nucleotide sequence ID" value="NZ_JAFNJU010000005.1"/>
</dbReference>
<evidence type="ECO:0000259" key="6">
    <source>
        <dbReference type="PROSITE" id="PS50893"/>
    </source>
</evidence>
<dbReference type="Gene3D" id="3.40.50.300">
    <property type="entry name" value="P-loop containing nucleotide triphosphate hydrolases"/>
    <property type="match status" value="1"/>
</dbReference>
<feature type="domain" description="ABC transporter" evidence="6">
    <location>
        <begin position="8"/>
        <end position="240"/>
    </location>
</feature>
<dbReference type="PROSITE" id="PS50893">
    <property type="entry name" value="ABC_TRANSPORTER_2"/>
    <property type="match status" value="1"/>
</dbReference>
<name>A0A939KJG7_9CLOT</name>
<dbReference type="InterPro" id="IPR017871">
    <property type="entry name" value="ABC_transporter-like_CS"/>
</dbReference>
<dbReference type="GO" id="GO:0016887">
    <property type="term" value="F:ATP hydrolysis activity"/>
    <property type="evidence" value="ECO:0007669"/>
    <property type="project" value="InterPro"/>
</dbReference>
<keyword evidence="5" id="KW-0029">Amino-acid transport</keyword>
<dbReference type="Pfam" id="PF00005">
    <property type="entry name" value="ABC_tran"/>
    <property type="match status" value="1"/>
</dbReference>
<evidence type="ECO:0000256" key="3">
    <source>
        <dbReference type="ARBA" id="ARBA00022741"/>
    </source>
</evidence>
<keyword evidence="3" id="KW-0547">Nucleotide-binding</keyword>
<dbReference type="Proteomes" id="UP000664218">
    <property type="component" value="Unassembled WGS sequence"/>
</dbReference>
<dbReference type="InterPro" id="IPR003593">
    <property type="entry name" value="AAA+_ATPase"/>
</dbReference>
<accession>A0A939KJG7</accession>
<keyword evidence="4 7" id="KW-0067">ATP-binding</keyword>
<evidence type="ECO:0000256" key="5">
    <source>
        <dbReference type="ARBA" id="ARBA00022970"/>
    </source>
</evidence>
<evidence type="ECO:0000256" key="1">
    <source>
        <dbReference type="ARBA" id="ARBA00005417"/>
    </source>
</evidence>
<reference evidence="7" key="1">
    <citation type="submission" date="2021-03" db="EMBL/GenBank/DDBJ databases">
        <title>Proteiniclasticum marinus sp. nov., isolated from tidal flat sediment.</title>
        <authorList>
            <person name="Namirimu T."/>
            <person name="Yang J.-A."/>
            <person name="Yang S.-H."/>
            <person name="Kim Y.-J."/>
            <person name="Kwon K.K."/>
        </authorList>
    </citation>
    <scope>NUCLEOTIDE SEQUENCE</scope>
    <source>
        <strain evidence="7">SCR006</strain>
    </source>
</reference>
<evidence type="ECO:0000313" key="8">
    <source>
        <dbReference type="Proteomes" id="UP000664218"/>
    </source>
</evidence>
<dbReference type="PANTHER" id="PTHR43820">
    <property type="entry name" value="HIGH-AFFINITY BRANCHED-CHAIN AMINO ACID TRANSPORT ATP-BINDING PROTEIN LIVF"/>
    <property type="match status" value="1"/>
</dbReference>
<proteinExistence type="inferred from homology"/>
<dbReference type="GO" id="GO:0005524">
    <property type="term" value="F:ATP binding"/>
    <property type="evidence" value="ECO:0007669"/>
    <property type="project" value="UniProtKB-KW"/>
</dbReference>